<keyword evidence="2" id="KW-1185">Reference proteome</keyword>
<dbReference type="NCBIfam" id="TIGR01683">
    <property type="entry name" value="thiS"/>
    <property type="match status" value="1"/>
</dbReference>
<accession>A0ABW3VPM9</accession>
<dbReference type="InterPro" id="IPR003749">
    <property type="entry name" value="ThiS/MoaD-like"/>
</dbReference>
<sequence>MKVWINGDAHELADGAGVVAALDAIGAPRQGVAVAVDAEVVPRAEWDATALTDGARVEVLTAVQGG</sequence>
<gene>
    <name evidence="1" type="primary">thiS</name>
    <name evidence="1" type="ORF">ACFQ34_23405</name>
</gene>
<dbReference type="Gene3D" id="3.10.20.30">
    <property type="match status" value="1"/>
</dbReference>
<proteinExistence type="predicted"/>
<comment type="caution">
    <text evidence="1">The sequence shown here is derived from an EMBL/GenBank/DDBJ whole genome shotgun (WGS) entry which is preliminary data.</text>
</comment>
<dbReference type="InterPro" id="IPR016155">
    <property type="entry name" value="Mopterin_synth/thiamin_S_b"/>
</dbReference>
<organism evidence="1 2">
    <name type="scientific">Pseudonocardia benzenivorans</name>
    <dbReference type="NCBI Taxonomy" id="228005"/>
    <lineage>
        <taxon>Bacteria</taxon>
        <taxon>Bacillati</taxon>
        <taxon>Actinomycetota</taxon>
        <taxon>Actinomycetes</taxon>
        <taxon>Pseudonocardiales</taxon>
        <taxon>Pseudonocardiaceae</taxon>
        <taxon>Pseudonocardia</taxon>
    </lineage>
</organism>
<dbReference type="Proteomes" id="UP001597182">
    <property type="component" value="Unassembled WGS sequence"/>
</dbReference>
<dbReference type="Pfam" id="PF02597">
    <property type="entry name" value="ThiS"/>
    <property type="match status" value="1"/>
</dbReference>
<dbReference type="PANTHER" id="PTHR34472:SF1">
    <property type="entry name" value="SULFUR CARRIER PROTEIN THIS"/>
    <property type="match status" value="1"/>
</dbReference>
<evidence type="ECO:0000313" key="2">
    <source>
        <dbReference type="Proteomes" id="UP001597182"/>
    </source>
</evidence>
<dbReference type="PANTHER" id="PTHR34472">
    <property type="entry name" value="SULFUR CARRIER PROTEIN THIS"/>
    <property type="match status" value="1"/>
</dbReference>
<dbReference type="InterPro" id="IPR010035">
    <property type="entry name" value="Thi_S"/>
</dbReference>
<dbReference type="CDD" id="cd00565">
    <property type="entry name" value="Ubl_ThiS"/>
    <property type="match status" value="1"/>
</dbReference>
<dbReference type="EMBL" id="JBHTMB010000211">
    <property type="protein sequence ID" value="MFD1236249.1"/>
    <property type="molecule type" value="Genomic_DNA"/>
</dbReference>
<name>A0ABW3VPM9_9PSEU</name>
<dbReference type="InterPro" id="IPR012675">
    <property type="entry name" value="Beta-grasp_dom_sf"/>
</dbReference>
<dbReference type="SUPFAM" id="SSF54285">
    <property type="entry name" value="MoaD/ThiS"/>
    <property type="match status" value="1"/>
</dbReference>
<reference evidence="2" key="1">
    <citation type="journal article" date="2019" name="Int. J. Syst. Evol. Microbiol.">
        <title>The Global Catalogue of Microorganisms (GCM) 10K type strain sequencing project: providing services to taxonomists for standard genome sequencing and annotation.</title>
        <authorList>
            <consortium name="The Broad Institute Genomics Platform"/>
            <consortium name="The Broad Institute Genome Sequencing Center for Infectious Disease"/>
            <person name="Wu L."/>
            <person name="Ma J."/>
        </authorList>
    </citation>
    <scope>NUCLEOTIDE SEQUENCE [LARGE SCALE GENOMIC DNA]</scope>
    <source>
        <strain evidence="2">CCUG 49018</strain>
    </source>
</reference>
<dbReference type="RefSeq" id="WP_013677769.1">
    <property type="nucleotide sequence ID" value="NZ_BAABKS010000012.1"/>
</dbReference>
<evidence type="ECO:0000313" key="1">
    <source>
        <dbReference type="EMBL" id="MFD1236249.1"/>
    </source>
</evidence>
<protein>
    <submittedName>
        <fullName evidence="1">Sulfur carrier protein ThiS</fullName>
    </submittedName>
</protein>